<comment type="caution">
    <text evidence="1">The sequence shown here is derived from an EMBL/GenBank/DDBJ whole genome shotgun (WGS) entry which is preliminary data.</text>
</comment>
<protein>
    <submittedName>
        <fullName evidence="1">Uncharacterized protein</fullName>
    </submittedName>
</protein>
<sequence length="321" mass="35611">MRQRCTALEGFGSTLLRYPGDIEKEHFDLVLSALDDYTTGPQGDIGSWLRKSAISVGLKLAPLDKPGDFVGQFVGKNLRISVELLDTLRVDAVNALTILSSNISPGLSDFFSKKNFLNIIDNDFTHFFSSIILLLNLPELSTEYYNEFVKGIVYTSGARYASEGILKQSFQALSVYLATEEDVQRCRLWKRILFLASPKQNSPVYVESANRLISELIETDTPIPDGVSLQSIFVAAYNAHLNTTAIANRVLPSIKTFAGLALLDHEPSLKRLILLCASPRQSPVVRAAAAEALYEVFLEQGNEELAELVSEESFEELKQRV</sequence>
<dbReference type="Proteomes" id="UP000744676">
    <property type="component" value="Unassembled WGS sequence"/>
</dbReference>
<gene>
    <name evidence="1" type="ORF">D0Z00_003627</name>
</gene>
<reference evidence="1 2" key="1">
    <citation type="journal article" date="2020" name="Front. Microbiol.">
        <title>Phenotypic and Genetic Characterization of the Cheese Ripening Yeast Geotrichum candidum.</title>
        <authorList>
            <person name="Perkins V."/>
            <person name="Vignola S."/>
            <person name="Lessard M.H."/>
            <person name="Plante P.L."/>
            <person name="Corbeil J."/>
            <person name="Dugat-Bony E."/>
            <person name="Frenette M."/>
            <person name="Labrie S."/>
        </authorList>
    </citation>
    <scope>NUCLEOTIDE SEQUENCE [LARGE SCALE GENOMIC DNA]</scope>
    <source>
        <strain evidence="1 2">LMA-1147</strain>
    </source>
</reference>
<name>A0ACB6V0R5_9ASCO</name>
<accession>A0ACB6V0R5</accession>
<dbReference type="EMBL" id="QVQA01000173">
    <property type="protein sequence ID" value="KAF5094260.1"/>
    <property type="molecule type" value="Genomic_DNA"/>
</dbReference>
<organism evidence="1 2">
    <name type="scientific">Geotrichum galactomycetum</name>
    <dbReference type="NCBI Taxonomy" id="27317"/>
    <lineage>
        <taxon>Eukaryota</taxon>
        <taxon>Fungi</taxon>
        <taxon>Dikarya</taxon>
        <taxon>Ascomycota</taxon>
        <taxon>Saccharomycotina</taxon>
        <taxon>Dipodascomycetes</taxon>
        <taxon>Dipodascales</taxon>
        <taxon>Dipodascaceae</taxon>
        <taxon>Geotrichum</taxon>
    </lineage>
</organism>
<proteinExistence type="predicted"/>
<evidence type="ECO:0000313" key="2">
    <source>
        <dbReference type="Proteomes" id="UP000744676"/>
    </source>
</evidence>
<evidence type="ECO:0000313" key="1">
    <source>
        <dbReference type="EMBL" id="KAF5094260.1"/>
    </source>
</evidence>
<keyword evidence="2" id="KW-1185">Reference proteome</keyword>